<dbReference type="HOGENOM" id="CLU_020336_7_4_1"/>
<proteinExistence type="inferred from homology"/>
<organism evidence="3 4">
    <name type="scientific">Ajellomyces capsulatus (strain H143)</name>
    <name type="common">Darling's disease fungus</name>
    <name type="synonym">Histoplasma capsulatum</name>
    <dbReference type="NCBI Taxonomy" id="544712"/>
    <lineage>
        <taxon>Eukaryota</taxon>
        <taxon>Fungi</taxon>
        <taxon>Dikarya</taxon>
        <taxon>Ascomycota</taxon>
        <taxon>Pezizomycotina</taxon>
        <taxon>Eurotiomycetes</taxon>
        <taxon>Eurotiomycetidae</taxon>
        <taxon>Onygenales</taxon>
        <taxon>Ajellomycetaceae</taxon>
        <taxon>Histoplasma</taxon>
    </lineage>
</organism>
<reference evidence="4" key="1">
    <citation type="submission" date="2009-05" db="EMBL/GenBank/DDBJ databases">
        <title>The genome sequence of Ajellomyces capsulatus strain H143.</title>
        <authorList>
            <person name="Champion M."/>
            <person name="Cuomo C.A."/>
            <person name="Ma L.-J."/>
            <person name="Henn M.R."/>
            <person name="Sil A."/>
            <person name="Goldman B."/>
            <person name="Young S.K."/>
            <person name="Kodira C.D."/>
            <person name="Zeng Q."/>
            <person name="Koehrsen M."/>
            <person name="Alvarado L."/>
            <person name="Berlin A.M."/>
            <person name="Borenstein D."/>
            <person name="Chen Z."/>
            <person name="Engels R."/>
            <person name="Freedman E."/>
            <person name="Gellesch M."/>
            <person name="Goldberg J."/>
            <person name="Griggs A."/>
            <person name="Gujja S."/>
            <person name="Heiman D.I."/>
            <person name="Hepburn T.A."/>
            <person name="Howarth C."/>
            <person name="Jen D."/>
            <person name="Larson L."/>
            <person name="Lewis B."/>
            <person name="Mehta T."/>
            <person name="Park D."/>
            <person name="Pearson M."/>
            <person name="Roberts A."/>
            <person name="Saif S."/>
            <person name="Shea T.D."/>
            <person name="Shenoy N."/>
            <person name="Sisk P."/>
            <person name="Stolte C."/>
            <person name="Sykes S."/>
            <person name="Walk T."/>
            <person name="White J."/>
            <person name="Yandava C."/>
            <person name="Klein B."/>
            <person name="McEwen J.G."/>
            <person name="Puccia R."/>
            <person name="Goldman G.H."/>
            <person name="Felipe M.S."/>
            <person name="Nino-Vega G."/>
            <person name="San-Blas G."/>
            <person name="Taylor J.W."/>
            <person name="Mendoza L."/>
            <person name="Galagan J.E."/>
            <person name="Nusbaum C."/>
            <person name="Birren B.W."/>
        </authorList>
    </citation>
    <scope>NUCLEOTIDE SEQUENCE [LARGE SCALE GENOMIC DNA]</scope>
    <source>
        <strain evidence="4">H143</strain>
    </source>
</reference>
<evidence type="ECO:0000313" key="4">
    <source>
        <dbReference type="Proteomes" id="UP000002624"/>
    </source>
</evidence>
<gene>
    <name evidence="3" type="ORF">HCDG_04971</name>
</gene>
<evidence type="ECO:0000256" key="1">
    <source>
        <dbReference type="ARBA" id="ARBA00022801"/>
    </source>
</evidence>
<dbReference type="AlphaFoldDB" id="C6HEV4"/>
<dbReference type="GO" id="GO:0016787">
    <property type="term" value="F:hydrolase activity"/>
    <property type="evidence" value="ECO:0007669"/>
    <property type="project" value="UniProtKB-KW"/>
</dbReference>
<dbReference type="Gene3D" id="3.40.50.1820">
    <property type="entry name" value="alpha/beta hydrolase"/>
    <property type="match status" value="2"/>
</dbReference>
<dbReference type="OMA" id="AVIAWHV"/>
<accession>C6HEV4</accession>
<dbReference type="PRINTS" id="PR00412">
    <property type="entry name" value="EPOXHYDRLASE"/>
</dbReference>
<keyword evidence="1 3" id="KW-0378">Hydrolase</keyword>
<dbReference type="VEuPathDB" id="FungiDB:HCDG_04971"/>
<dbReference type="ESTHER" id="ajecg-c0p0i7">
    <property type="family name" value="Epoxide_hydrolase"/>
</dbReference>
<dbReference type="InterPro" id="IPR029058">
    <property type="entry name" value="AB_hydrolase_fold"/>
</dbReference>
<sequence length="304" mass="33587">MSAPLLPPLPLPQRVSSRQIDSRLNGLSFHILEAGYTADRERPLIGNIRTSSSSDMLLHGFPELAFSWRKVMPLLASQGYYIVAPDQRGYGLLGGPRLWHSSARPDFFKSVVLMSHPFKKVPSLPTFNTITAQAIGTPENGLPPAASNTSIHTDLASLGQMTNPPNGLHEFLRGYFHLKSASWSKNTPHPLASWTASELTQLPYYYVMPLNATMPEAIAADMAQENPSAIQDSQSWLPDSDLEVYVSHDWGTYQVPGAVEAMMTKEVYADFRGLKFVDGAGHWVQQEKPEQVASGILELIRSLE</sequence>
<dbReference type="EMBL" id="GG692424">
    <property type="protein sequence ID" value="EER41325.1"/>
    <property type="molecule type" value="Genomic_DNA"/>
</dbReference>
<dbReference type="Proteomes" id="UP000002624">
    <property type="component" value="Unassembled WGS sequence"/>
</dbReference>
<dbReference type="SUPFAM" id="SSF53474">
    <property type="entry name" value="alpha/beta-Hydrolases"/>
    <property type="match status" value="1"/>
</dbReference>
<name>C6HEV4_AJECH</name>
<evidence type="ECO:0000256" key="2">
    <source>
        <dbReference type="ARBA" id="ARBA00038334"/>
    </source>
</evidence>
<dbReference type="STRING" id="544712.C6HEV4"/>
<dbReference type="OrthoDB" id="408373at2759"/>
<evidence type="ECO:0000313" key="3">
    <source>
        <dbReference type="EMBL" id="EER41325.1"/>
    </source>
</evidence>
<protein>
    <submittedName>
        <fullName evidence="3">Epoxide hydrolase</fullName>
    </submittedName>
</protein>
<dbReference type="PANTHER" id="PTHR43329">
    <property type="entry name" value="EPOXIDE HYDROLASE"/>
    <property type="match status" value="1"/>
</dbReference>
<comment type="similarity">
    <text evidence="2">Belongs to the AB hydrolase superfamily. Epoxide hydrolase family.</text>
</comment>
<dbReference type="InterPro" id="IPR000639">
    <property type="entry name" value="Epox_hydrolase-like"/>
</dbReference>